<accession>A0ABU5QDA5</accession>
<sequence>MKLSIGKTATGDDFFLRNDIVAEIYEALDEGNSILLSAPRRVGNTSIIHYIKDNPSTTEEYYCVYVDTEDVSDSQTFFKVLLKAIFDVENKSRYQKSLEKAGKKIKGFLSSIDNIDISGFISVDFNEKTNESIDYFEQFKDFLEKVDLDSRKILLMVDEFPVTIEHIKDEQGEQAAKNFLKQNRAIRQNDKYNQKIKFIYTGSIGLLSVVKKLDATADINDILSYKLRPLSLTEAIELAQKLLSTYRIQAKREVLEYLLLQKIEWLIPFHIQLSIKEIRDLYRLEAKEVNEAFIDQAFKELILNGDIYLDHYRGRLSKVFNRNELTLVHEILKQLTKAQSAEEAELYDLAVKHNLENSFKNILNILEYDGYLVEVEVQKWRFYSPILKQWWSKNV</sequence>
<dbReference type="PANTHER" id="PTHR34301">
    <property type="entry name" value="DNA-BINDING PROTEIN-RELATED"/>
    <property type="match status" value="1"/>
</dbReference>
<dbReference type="EMBL" id="JAYFUM010000018">
    <property type="protein sequence ID" value="MEA5140547.1"/>
    <property type="molecule type" value="Genomic_DNA"/>
</dbReference>
<protein>
    <recommendedName>
        <fullName evidence="3">ATPase domain-containing protein</fullName>
    </recommendedName>
</protein>
<gene>
    <name evidence="1" type="ORF">VB248_15455</name>
</gene>
<dbReference type="Proteomes" id="UP001302949">
    <property type="component" value="Unassembled WGS sequence"/>
</dbReference>
<comment type="caution">
    <text evidence="1">The sequence shown here is derived from an EMBL/GenBank/DDBJ whole genome shotgun (WGS) entry which is preliminary data.</text>
</comment>
<evidence type="ECO:0000313" key="1">
    <source>
        <dbReference type="EMBL" id="MEA5140547.1"/>
    </source>
</evidence>
<proteinExistence type="predicted"/>
<dbReference type="RefSeq" id="WP_323297702.1">
    <property type="nucleotide sequence ID" value="NZ_JAYFUM010000018.1"/>
</dbReference>
<organism evidence="1 2">
    <name type="scientific">Arcicella rigui</name>
    <dbReference type="NCBI Taxonomy" id="797020"/>
    <lineage>
        <taxon>Bacteria</taxon>
        <taxon>Pseudomonadati</taxon>
        <taxon>Bacteroidota</taxon>
        <taxon>Cytophagia</taxon>
        <taxon>Cytophagales</taxon>
        <taxon>Flectobacillaceae</taxon>
        <taxon>Arcicella</taxon>
    </lineage>
</organism>
<reference evidence="1 2" key="1">
    <citation type="submission" date="2023-12" db="EMBL/GenBank/DDBJ databases">
        <title>Novel species of the genus Arcicella isolated from rivers.</title>
        <authorList>
            <person name="Lu H."/>
        </authorList>
    </citation>
    <scope>NUCLEOTIDE SEQUENCE [LARGE SCALE GENOMIC DNA]</scope>
    <source>
        <strain evidence="1 2">KCTC 23307</strain>
    </source>
</reference>
<name>A0ABU5QDA5_9BACT</name>
<keyword evidence="2" id="KW-1185">Reference proteome</keyword>
<dbReference type="InterPro" id="IPR027417">
    <property type="entry name" value="P-loop_NTPase"/>
</dbReference>
<dbReference type="Gene3D" id="3.40.50.300">
    <property type="entry name" value="P-loop containing nucleotide triphosphate hydrolases"/>
    <property type="match status" value="1"/>
</dbReference>
<dbReference type="SUPFAM" id="SSF52540">
    <property type="entry name" value="P-loop containing nucleoside triphosphate hydrolases"/>
    <property type="match status" value="1"/>
</dbReference>
<evidence type="ECO:0000313" key="2">
    <source>
        <dbReference type="Proteomes" id="UP001302949"/>
    </source>
</evidence>
<evidence type="ECO:0008006" key="3">
    <source>
        <dbReference type="Google" id="ProtNLM"/>
    </source>
</evidence>
<dbReference type="PANTHER" id="PTHR34301:SF8">
    <property type="entry name" value="ATPASE DOMAIN-CONTAINING PROTEIN"/>
    <property type="match status" value="1"/>
</dbReference>